<dbReference type="Pfam" id="PF00990">
    <property type="entry name" value="GGDEF"/>
    <property type="match status" value="1"/>
</dbReference>
<dbReference type="Proteomes" id="UP000216024">
    <property type="component" value="Unassembled WGS sequence"/>
</dbReference>
<dbReference type="Gene3D" id="3.10.580.10">
    <property type="entry name" value="CBS-domain"/>
    <property type="match status" value="1"/>
</dbReference>
<dbReference type="InterPro" id="IPR043128">
    <property type="entry name" value="Rev_trsase/Diguanyl_cyclase"/>
</dbReference>
<dbReference type="GO" id="GO:0052621">
    <property type="term" value="F:diguanylate cyclase activity"/>
    <property type="evidence" value="ECO:0007669"/>
    <property type="project" value="TreeGrafter"/>
</dbReference>
<organism evidence="2 3">
    <name type="scientific">Anaeromicrobium sediminis</name>
    <dbReference type="NCBI Taxonomy" id="1478221"/>
    <lineage>
        <taxon>Bacteria</taxon>
        <taxon>Bacillati</taxon>
        <taxon>Bacillota</taxon>
        <taxon>Clostridia</taxon>
        <taxon>Peptostreptococcales</taxon>
        <taxon>Thermotaleaceae</taxon>
        <taxon>Anaeromicrobium</taxon>
    </lineage>
</organism>
<accession>A0A267MJT9</accession>
<dbReference type="SMART" id="SM00267">
    <property type="entry name" value="GGDEF"/>
    <property type="match status" value="1"/>
</dbReference>
<protein>
    <recommendedName>
        <fullName evidence="1">GGDEF domain-containing protein</fullName>
    </recommendedName>
</protein>
<dbReference type="PANTHER" id="PTHR45138">
    <property type="entry name" value="REGULATORY COMPONENTS OF SENSORY TRANSDUCTION SYSTEM"/>
    <property type="match status" value="1"/>
</dbReference>
<dbReference type="PROSITE" id="PS50887">
    <property type="entry name" value="GGDEF"/>
    <property type="match status" value="1"/>
</dbReference>
<evidence type="ECO:0000259" key="1">
    <source>
        <dbReference type="PROSITE" id="PS50887"/>
    </source>
</evidence>
<dbReference type="Pfam" id="PF00571">
    <property type="entry name" value="CBS"/>
    <property type="match status" value="2"/>
</dbReference>
<evidence type="ECO:0000313" key="2">
    <source>
        <dbReference type="EMBL" id="PAB59796.1"/>
    </source>
</evidence>
<dbReference type="AlphaFoldDB" id="A0A267MJT9"/>
<sequence>MIKKISEIMLNNFICVDVCDGILKVERMITEKKLDMALVFEGGTLVGLLTYKDLLKSHPNRIVADAMNTNIIFIDPNSSIWHAKETFDKQDTSVLVVMDNYMPMGFITDNHVYVEIGRYIDSLTNLYKTNYIFYKADEIIRTKTTLGIIFIDVNNFGYIDKHYGHSIGDVILKEISYLLKNSIPKDTYICRFGGDEFVLVTPYEKKNCTNLARELSALIAGHKFIKDIRLTISCGIVSFDSNNNRSENYFSHITNLINMASLASTKAKKENAEISVATNLNQLEMTLDLA</sequence>
<dbReference type="Gene3D" id="3.30.70.270">
    <property type="match status" value="1"/>
</dbReference>
<dbReference type="PANTHER" id="PTHR45138:SF9">
    <property type="entry name" value="DIGUANYLATE CYCLASE DGCM-RELATED"/>
    <property type="match status" value="1"/>
</dbReference>
<dbReference type="InterPro" id="IPR050469">
    <property type="entry name" value="Diguanylate_Cyclase"/>
</dbReference>
<dbReference type="NCBIfam" id="TIGR00254">
    <property type="entry name" value="GGDEF"/>
    <property type="match status" value="1"/>
</dbReference>
<proteinExistence type="predicted"/>
<keyword evidence="3" id="KW-1185">Reference proteome</keyword>
<evidence type="ECO:0000313" key="3">
    <source>
        <dbReference type="Proteomes" id="UP000216024"/>
    </source>
</evidence>
<feature type="domain" description="GGDEF" evidence="1">
    <location>
        <begin position="144"/>
        <end position="280"/>
    </location>
</feature>
<reference evidence="2 3" key="1">
    <citation type="submission" date="2017-06" db="EMBL/GenBank/DDBJ databases">
        <title>Draft genome sequence of anaerobic fermentative bacterium Anaeromicrobium sediminis DY2726D isolated from West Pacific Ocean sediments.</title>
        <authorList>
            <person name="Zeng X."/>
        </authorList>
    </citation>
    <scope>NUCLEOTIDE SEQUENCE [LARGE SCALE GENOMIC DNA]</scope>
    <source>
        <strain evidence="2 3">DY2726D</strain>
    </source>
</reference>
<dbReference type="EMBL" id="NIBG01000005">
    <property type="protein sequence ID" value="PAB59796.1"/>
    <property type="molecule type" value="Genomic_DNA"/>
</dbReference>
<dbReference type="InterPro" id="IPR029787">
    <property type="entry name" value="Nucleotide_cyclase"/>
</dbReference>
<dbReference type="CDD" id="cd01949">
    <property type="entry name" value="GGDEF"/>
    <property type="match status" value="1"/>
</dbReference>
<name>A0A267MJT9_9FIRM</name>
<dbReference type="SUPFAM" id="SSF54631">
    <property type="entry name" value="CBS-domain pair"/>
    <property type="match status" value="1"/>
</dbReference>
<dbReference type="InterPro" id="IPR046342">
    <property type="entry name" value="CBS_dom_sf"/>
</dbReference>
<gene>
    <name evidence="2" type="ORF">CCE28_07520</name>
</gene>
<dbReference type="OrthoDB" id="12905at2"/>
<dbReference type="SUPFAM" id="SSF55073">
    <property type="entry name" value="Nucleotide cyclase"/>
    <property type="match status" value="1"/>
</dbReference>
<dbReference type="InterPro" id="IPR000644">
    <property type="entry name" value="CBS_dom"/>
</dbReference>
<dbReference type="InterPro" id="IPR000160">
    <property type="entry name" value="GGDEF_dom"/>
</dbReference>
<comment type="caution">
    <text evidence="2">The sequence shown here is derived from an EMBL/GenBank/DDBJ whole genome shotgun (WGS) entry which is preliminary data.</text>
</comment>